<keyword evidence="1" id="KW-1185">Reference proteome</keyword>
<dbReference type="AlphaFoldDB" id="A0A1I7Y687"/>
<accession>A0A1I7Y687</accession>
<protein>
    <submittedName>
        <fullName evidence="2">Uncharacterized protein</fullName>
    </submittedName>
</protein>
<sequence>MNTAARDFPLTMSHPVVLVSRWRKLRINRGSRRLISGLTAGPNCRSLLRAFVSQTPSPLVGVSPSSCCFESCLDAFCRALVVLRVFSDRRVAKVALTHKQAWKPLSQSCAKARTGFVLLGLCTPY</sequence>
<name>A0A1I7Y687_9BILA</name>
<evidence type="ECO:0000313" key="2">
    <source>
        <dbReference type="WBParaSite" id="L893_g13160.t1"/>
    </source>
</evidence>
<reference evidence="2" key="1">
    <citation type="submission" date="2016-11" db="UniProtKB">
        <authorList>
            <consortium name="WormBaseParasite"/>
        </authorList>
    </citation>
    <scope>IDENTIFICATION</scope>
</reference>
<evidence type="ECO:0000313" key="1">
    <source>
        <dbReference type="Proteomes" id="UP000095287"/>
    </source>
</evidence>
<dbReference type="WBParaSite" id="L893_g13160.t1">
    <property type="protein sequence ID" value="L893_g13160.t1"/>
    <property type="gene ID" value="L893_g13160"/>
</dbReference>
<dbReference type="Proteomes" id="UP000095287">
    <property type="component" value="Unplaced"/>
</dbReference>
<proteinExistence type="predicted"/>
<organism evidence="1 2">
    <name type="scientific">Steinernema glaseri</name>
    <dbReference type="NCBI Taxonomy" id="37863"/>
    <lineage>
        <taxon>Eukaryota</taxon>
        <taxon>Metazoa</taxon>
        <taxon>Ecdysozoa</taxon>
        <taxon>Nematoda</taxon>
        <taxon>Chromadorea</taxon>
        <taxon>Rhabditida</taxon>
        <taxon>Tylenchina</taxon>
        <taxon>Panagrolaimomorpha</taxon>
        <taxon>Strongyloidoidea</taxon>
        <taxon>Steinernematidae</taxon>
        <taxon>Steinernema</taxon>
    </lineage>
</organism>